<dbReference type="STRING" id="1081102.A0A167W5C5"/>
<gene>
    <name evidence="2" type="ORF">SPI_03521</name>
</gene>
<feature type="compositionally biased region" description="Low complexity" evidence="1">
    <location>
        <begin position="399"/>
        <end position="411"/>
    </location>
</feature>
<name>A0A167W5C5_9HYPO</name>
<dbReference type="EMBL" id="AZHD01000005">
    <property type="protein sequence ID" value="OAA63358.1"/>
    <property type="molecule type" value="Genomic_DNA"/>
</dbReference>
<evidence type="ECO:0000313" key="3">
    <source>
        <dbReference type="Proteomes" id="UP000076874"/>
    </source>
</evidence>
<reference evidence="2 3" key="1">
    <citation type="journal article" date="2016" name="Genome Biol. Evol.">
        <title>Divergent and convergent evolution of fungal pathogenicity.</title>
        <authorList>
            <person name="Shang Y."/>
            <person name="Xiao G."/>
            <person name="Zheng P."/>
            <person name="Cen K."/>
            <person name="Zhan S."/>
            <person name="Wang C."/>
        </authorList>
    </citation>
    <scope>NUCLEOTIDE SEQUENCE [LARGE SCALE GENOMIC DNA]</scope>
    <source>
        <strain evidence="2 3">RCEF 264</strain>
    </source>
</reference>
<protein>
    <submittedName>
        <fullName evidence="2">Uncharacterized protein</fullName>
    </submittedName>
</protein>
<sequence>MGKRIAKARARGPRAKPPEVSQAKSSHAGNAEPPPSRSQAPVAHDNRERATTAGLNRNPAPLTRRNLALLNQMIAAERARGTPPSTSELDTLTTPRWTQTTTPSIVNKLAAKTAANNILPARHSRAPKNLKYIRAVLAKSRGSPPPSESEYLAYNSAFQRIRNKRSMLVLTSKLLKDHRDNVYDTVFGCAFTAFHKNLGFNNGLPTLRPDLIEGLQATEFTQVPVHLVYGATLYDSFSVALPHLAGEWKAPGGSMKHAALQCAYVGAALVFGRTGALDYIGQTDPAGQATVMTFATNGASLDVYAHYAAPRPVDEATYHQYLVAHGDLVSSHDAYTGGRQMLRNIQEHARNQSYALRDRLNERWKGPRPGRGTAMRPTPATESSRRGRKAVRHGIVKDASVPRPARATASSRRGRKGRPSARPAKPLAHAIGEPLDGGGDDGGKKRKRQKVVPAPGQCRRSARLQAQGKSS</sequence>
<accession>A0A167W5C5</accession>
<feature type="region of interest" description="Disordered" evidence="1">
    <location>
        <begin position="1"/>
        <end position="63"/>
    </location>
</feature>
<dbReference type="Proteomes" id="UP000076874">
    <property type="component" value="Unassembled WGS sequence"/>
</dbReference>
<keyword evidence="3" id="KW-1185">Reference proteome</keyword>
<feature type="compositionally biased region" description="Basic residues" evidence="1">
    <location>
        <begin position="1"/>
        <end position="14"/>
    </location>
</feature>
<proteinExistence type="predicted"/>
<organism evidence="2 3">
    <name type="scientific">Niveomyces insectorum RCEF 264</name>
    <dbReference type="NCBI Taxonomy" id="1081102"/>
    <lineage>
        <taxon>Eukaryota</taxon>
        <taxon>Fungi</taxon>
        <taxon>Dikarya</taxon>
        <taxon>Ascomycota</taxon>
        <taxon>Pezizomycotina</taxon>
        <taxon>Sordariomycetes</taxon>
        <taxon>Hypocreomycetidae</taxon>
        <taxon>Hypocreales</taxon>
        <taxon>Cordycipitaceae</taxon>
        <taxon>Niveomyces</taxon>
    </lineage>
</organism>
<feature type="compositionally biased region" description="Basic and acidic residues" evidence="1">
    <location>
        <begin position="354"/>
        <end position="365"/>
    </location>
</feature>
<evidence type="ECO:0000256" key="1">
    <source>
        <dbReference type="SAM" id="MobiDB-lite"/>
    </source>
</evidence>
<evidence type="ECO:0000313" key="2">
    <source>
        <dbReference type="EMBL" id="OAA63358.1"/>
    </source>
</evidence>
<dbReference type="OrthoDB" id="5424149at2759"/>
<dbReference type="AlphaFoldDB" id="A0A167W5C5"/>
<feature type="region of interest" description="Disordered" evidence="1">
    <location>
        <begin position="354"/>
        <end position="471"/>
    </location>
</feature>
<comment type="caution">
    <text evidence="2">The sequence shown here is derived from an EMBL/GenBank/DDBJ whole genome shotgun (WGS) entry which is preliminary data.</text>
</comment>